<sequence>VQQKAINATYSLLCAHDLDQRCSRPEVKAKIAALYLPLVGIIIDSINYLDFT</sequence>
<feature type="non-terminal residue" evidence="2">
    <location>
        <position position="52"/>
    </location>
</feature>
<evidence type="ECO:0008006" key="4">
    <source>
        <dbReference type="Google" id="ProtNLM"/>
    </source>
</evidence>
<protein>
    <recommendedName>
        <fullName evidence="4">Androgen receptor</fullName>
    </recommendedName>
</protein>
<keyword evidence="3" id="KW-1185">Reference proteome</keyword>
<evidence type="ECO:0000313" key="3">
    <source>
        <dbReference type="Proteomes" id="UP001529510"/>
    </source>
</evidence>
<gene>
    <name evidence="2" type="ORF">M9458_018522</name>
</gene>
<dbReference type="Proteomes" id="UP001529510">
    <property type="component" value="Unassembled WGS sequence"/>
</dbReference>
<accession>A0ABD0QLX9</accession>
<dbReference type="PANTHER" id="PTHR23317">
    <property type="entry name" value="DEDICATOR OF CYTOKINESIS DOCK"/>
    <property type="match status" value="1"/>
</dbReference>
<dbReference type="EMBL" id="JAMKFB020000008">
    <property type="protein sequence ID" value="KAL0186852.1"/>
    <property type="molecule type" value="Genomic_DNA"/>
</dbReference>
<dbReference type="PANTHER" id="PTHR23317:SF74">
    <property type="entry name" value="DEDICATOR OF CYTOKINESIS PROTEIN 8"/>
    <property type="match status" value="1"/>
</dbReference>
<evidence type="ECO:0000313" key="2">
    <source>
        <dbReference type="EMBL" id="KAL0186852.1"/>
    </source>
</evidence>
<name>A0ABD0QLX9_CIRMR</name>
<keyword evidence="1" id="KW-1133">Transmembrane helix</keyword>
<organism evidence="2 3">
    <name type="scientific">Cirrhinus mrigala</name>
    <name type="common">Mrigala</name>
    <dbReference type="NCBI Taxonomy" id="683832"/>
    <lineage>
        <taxon>Eukaryota</taxon>
        <taxon>Metazoa</taxon>
        <taxon>Chordata</taxon>
        <taxon>Craniata</taxon>
        <taxon>Vertebrata</taxon>
        <taxon>Euteleostomi</taxon>
        <taxon>Actinopterygii</taxon>
        <taxon>Neopterygii</taxon>
        <taxon>Teleostei</taxon>
        <taxon>Ostariophysi</taxon>
        <taxon>Cypriniformes</taxon>
        <taxon>Cyprinidae</taxon>
        <taxon>Labeoninae</taxon>
        <taxon>Labeonini</taxon>
        <taxon>Cirrhinus</taxon>
    </lineage>
</organism>
<keyword evidence="1" id="KW-0812">Transmembrane</keyword>
<comment type="caution">
    <text evidence="2">The sequence shown here is derived from an EMBL/GenBank/DDBJ whole genome shotgun (WGS) entry which is preliminary data.</text>
</comment>
<reference evidence="2 3" key="1">
    <citation type="submission" date="2024-05" db="EMBL/GenBank/DDBJ databases">
        <title>Genome sequencing and assembly of Indian major carp, Cirrhinus mrigala (Hamilton, 1822).</title>
        <authorList>
            <person name="Mohindra V."/>
            <person name="Chowdhury L.M."/>
            <person name="Lal K."/>
            <person name="Jena J.K."/>
        </authorList>
    </citation>
    <scope>NUCLEOTIDE SEQUENCE [LARGE SCALE GENOMIC DNA]</scope>
    <source>
        <strain evidence="2">CM1030</strain>
        <tissue evidence="2">Blood</tissue>
    </source>
</reference>
<feature type="transmembrane region" description="Helical" evidence="1">
    <location>
        <begin position="31"/>
        <end position="49"/>
    </location>
</feature>
<proteinExistence type="predicted"/>
<dbReference type="AlphaFoldDB" id="A0ABD0QLX9"/>
<feature type="non-terminal residue" evidence="2">
    <location>
        <position position="1"/>
    </location>
</feature>
<evidence type="ECO:0000256" key="1">
    <source>
        <dbReference type="SAM" id="Phobius"/>
    </source>
</evidence>
<dbReference type="InterPro" id="IPR026791">
    <property type="entry name" value="DOCK"/>
</dbReference>
<keyword evidence="1" id="KW-0472">Membrane</keyword>